<feature type="binding site" evidence="10">
    <location>
        <position position="234"/>
    </location>
    <ligand>
        <name>Mg(2+)</name>
        <dbReference type="ChEBI" id="CHEBI:18420"/>
    </ligand>
</feature>
<keyword evidence="5 10" id="KW-0547">Nucleotide-binding</keyword>
<dbReference type="Gene3D" id="1.20.120.430">
    <property type="entry name" value="tRNA modification GTPase MnmE domain 2"/>
    <property type="match status" value="1"/>
</dbReference>
<evidence type="ECO:0000256" key="4">
    <source>
        <dbReference type="ARBA" id="ARBA00022723"/>
    </source>
</evidence>
<dbReference type="InterPro" id="IPR031168">
    <property type="entry name" value="G_TrmE"/>
</dbReference>
<dbReference type="FunFam" id="3.30.1360.120:FF:000003">
    <property type="entry name" value="tRNA modification GTPase MnmE"/>
    <property type="match status" value="1"/>
</dbReference>
<dbReference type="AlphaFoldDB" id="A0A0U4E9J2"/>
<comment type="function">
    <text evidence="10">Exhibits a very high intrinsic GTPase hydrolysis rate. Involved in the addition of a carboxymethylaminomethyl (cmnm) group at the wobble position (U34) of certain tRNAs, forming tRNA-cmnm(5)s(2)U34.</text>
</comment>
<dbReference type="GO" id="GO:0030488">
    <property type="term" value="P:tRNA methylation"/>
    <property type="evidence" value="ECO:0007669"/>
    <property type="project" value="TreeGrafter"/>
</dbReference>
<keyword evidence="14" id="KW-1185">Reference proteome</keyword>
<dbReference type="InterPro" id="IPR004520">
    <property type="entry name" value="GTPase_MnmE"/>
</dbReference>
<dbReference type="InterPro" id="IPR005225">
    <property type="entry name" value="Small_GTP-bd"/>
</dbReference>
<evidence type="ECO:0000313" key="14">
    <source>
        <dbReference type="Proteomes" id="UP000050331"/>
    </source>
</evidence>
<dbReference type="PROSITE" id="PS51709">
    <property type="entry name" value="G_TRME"/>
    <property type="match status" value="1"/>
</dbReference>
<evidence type="ECO:0000259" key="12">
    <source>
        <dbReference type="PROSITE" id="PS51709"/>
    </source>
</evidence>
<dbReference type="GO" id="GO:0005829">
    <property type="term" value="C:cytosol"/>
    <property type="evidence" value="ECO:0007669"/>
    <property type="project" value="TreeGrafter"/>
</dbReference>
<evidence type="ECO:0000256" key="5">
    <source>
        <dbReference type="ARBA" id="ARBA00022741"/>
    </source>
</evidence>
<keyword evidence="2 10" id="KW-0963">Cytoplasm</keyword>
<dbReference type="Pfam" id="PF12631">
    <property type="entry name" value="MnmE_helical"/>
    <property type="match status" value="1"/>
</dbReference>
<dbReference type="CDD" id="cd14858">
    <property type="entry name" value="TrmE_N"/>
    <property type="match status" value="1"/>
</dbReference>
<evidence type="ECO:0000313" key="13">
    <source>
        <dbReference type="EMBL" id="ALX49537.1"/>
    </source>
</evidence>
<comment type="subcellular location">
    <subcellularLocation>
        <location evidence="10">Cytoplasm</location>
    </subcellularLocation>
</comment>
<evidence type="ECO:0000256" key="3">
    <source>
        <dbReference type="ARBA" id="ARBA00022694"/>
    </source>
</evidence>
<dbReference type="Pfam" id="PF10396">
    <property type="entry name" value="TrmE_N"/>
    <property type="match status" value="1"/>
</dbReference>
<feature type="binding site" evidence="10">
    <location>
        <position position="255"/>
    </location>
    <ligand>
        <name>Mg(2+)</name>
        <dbReference type="ChEBI" id="CHEBI:18420"/>
    </ligand>
</feature>
<dbReference type="NCBIfam" id="TIGR00450">
    <property type="entry name" value="mnmE_trmE_thdF"/>
    <property type="match status" value="1"/>
</dbReference>
<feature type="binding site" evidence="10">
    <location>
        <position position="123"/>
    </location>
    <ligand>
        <name>(6S)-5-formyl-5,6,7,8-tetrahydrofolate</name>
        <dbReference type="ChEBI" id="CHEBI:57457"/>
    </ligand>
</feature>
<keyword evidence="7 10" id="KW-0460">Magnesium</keyword>
<dbReference type="PANTHER" id="PTHR42714:SF2">
    <property type="entry name" value="TRNA MODIFICATION GTPASE GTPBP3, MITOCHONDRIAL"/>
    <property type="match status" value="1"/>
</dbReference>
<keyword evidence="6 10" id="KW-0378">Hydrolase</keyword>
<evidence type="ECO:0000256" key="9">
    <source>
        <dbReference type="ARBA" id="ARBA00023134"/>
    </source>
</evidence>
<feature type="binding site" evidence="10">
    <location>
        <position position="22"/>
    </location>
    <ligand>
        <name>(6S)-5-formyl-5,6,7,8-tetrahydrofolate</name>
        <dbReference type="ChEBI" id="CHEBI:57457"/>
    </ligand>
</feature>
<evidence type="ECO:0000256" key="10">
    <source>
        <dbReference type="HAMAP-Rule" id="MF_00379"/>
    </source>
</evidence>
<dbReference type="InterPro" id="IPR018948">
    <property type="entry name" value="GTP-bd_TrmE_N"/>
</dbReference>
<dbReference type="InterPro" id="IPR006073">
    <property type="entry name" value="GTP-bd"/>
</dbReference>
<feature type="binding site" evidence="10">
    <location>
        <position position="251"/>
    </location>
    <ligand>
        <name>K(+)</name>
        <dbReference type="ChEBI" id="CHEBI:29103"/>
    </ligand>
</feature>
<organism evidence="13 14">
    <name type="scientific">Lentibacillus amyloliquefaciens</name>
    <dbReference type="NCBI Taxonomy" id="1472767"/>
    <lineage>
        <taxon>Bacteria</taxon>
        <taxon>Bacillati</taxon>
        <taxon>Bacillota</taxon>
        <taxon>Bacilli</taxon>
        <taxon>Bacillales</taxon>
        <taxon>Bacillaceae</taxon>
        <taxon>Lentibacillus</taxon>
    </lineage>
</organism>
<evidence type="ECO:0000256" key="7">
    <source>
        <dbReference type="ARBA" id="ARBA00022842"/>
    </source>
</evidence>
<dbReference type="HAMAP" id="MF_00379">
    <property type="entry name" value="GTPase_MnmE"/>
    <property type="match status" value="1"/>
</dbReference>
<dbReference type="EMBL" id="CP013862">
    <property type="protein sequence ID" value="ALX49537.1"/>
    <property type="molecule type" value="Genomic_DNA"/>
</dbReference>
<dbReference type="KEGG" id="lao:AOX59_13750"/>
<dbReference type="PANTHER" id="PTHR42714">
    <property type="entry name" value="TRNA MODIFICATION GTPASE GTPBP3"/>
    <property type="match status" value="1"/>
</dbReference>
<feature type="binding site" evidence="10">
    <location>
        <position position="84"/>
    </location>
    <ligand>
        <name>(6S)-5-formyl-5,6,7,8-tetrahydrofolate</name>
        <dbReference type="ChEBI" id="CHEBI:57457"/>
    </ligand>
</feature>
<dbReference type="InterPro" id="IPR025867">
    <property type="entry name" value="MnmE_helical"/>
</dbReference>
<keyword evidence="4 10" id="KW-0479">Metal-binding</keyword>
<keyword evidence="3 10" id="KW-0819">tRNA processing</keyword>
<sequence length="458" mass="51066">METDTITAISTPMGEGAISIVRLSGSEAIRVTAELFQGTNLLEADSHTIHYGKIIDPKTNDAAEEVMVTIMRAPKTFTREDIVEINCHGGMVAVNRVLEVVLERGIRIAEPGEFTKRAFLHGRIDLSQAEAVMDLIRSKTDKAMSVALKQMDGRLSELIGRLRQELLETVAHVEVNIDYPEYDDVEEMSHEVMREKSKEVHAEIEHLLEVAKQGKILREGLSTAIIGRPNVGKSSLMNTLVQENKAIVTEVPGTTRDVIEEYVNVRGVPLRLVDTAGIRETEDIVEKIGVDRSHQVLEESDLILFVLNYNDELTEEDEKLFKAVQGLDYIVLVNKTDLEQKLDMDRVNQLAEGKPVISASFIKEEGIDELESAIADTFFAGDIDTGDMTYVSNIRHIQLLKQAKQALEDAMASLEMEMPLDIVQIDVTRTWEFLGEIIGDTASDGLIDQLFSQFCLGK</sequence>
<dbReference type="RefSeq" id="WP_068446409.1">
    <property type="nucleotide sequence ID" value="NZ_CP013862.1"/>
</dbReference>
<feature type="binding site" evidence="10">
    <location>
        <begin position="230"/>
        <end position="235"/>
    </location>
    <ligand>
        <name>GTP</name>
        <dbReference type="ChEBI" id="CHEBI:37565"/>
    </ligand>
</feature>
<comment type="cofactor">
    <cofactor evidence="10">
        <name>K(+)</name>
        <dbReference type="ChEBI" id="CHEBI:29103"/>
    </cofactor>
    <text evidence="10">Binds 1 potassium ion per subunit.</text>
</comment>
<dbReference type="OrthoDB" id="9805918at2"/>
<comment type="subunit">
    <text evidence="10">Homodimer. Heterotetramer of two MnmE and two MnmG subunits.</text>
</comment>
<evidence type="ECO:0000256" key="11">
    <source>
        <dbReference type="RuleBase" id="RU003313"/>
    </source>
</evidence>
<dbReference type="SUPFAM" id="SSF52540">
    <property type="entry name" value="P-loop containing nucleoside triphosphate hydrolases"/>
    <property type="match status" value="1"/>
</dbReference>
<feature type="domain" description="TrmE-type G" evidence="12">
    <location>
        <begin position="220"/>
        <end position="379"/>
    </location>
</feature>
<keyword evidence="9 10" id="KW-0342">GTP-binding</keyword>
<dbReference type="NCBIfam" id="TIGR00231">
    <property type="entry name" value="small_GTP"/>
    <property type="match status" value="1"/>
</dbReference>
<dbReference type="Proteomes" id="UP000050331">
    <property type="component" value="Chromosome"/>
</dbReference>
<feature type="binding site" evidence="10">
    <location>
        <begin position="274"/>
        <end position="277"/>
    </location>
    <ligand>
        <name>GTP</name>
        <dbReference type="ChEBI" id="CHEBI:37565"/>
    </ligand>
</feature>
<feature type="binding site" evidence="10">
    <location>
        <begin position="249"/>
        <end position="255"/>
    </location>
    <ligand>
        <name>GTP</name>
        <dbReference type="ChEBI" id="CHEBI:37565"/>
    </ligand>
</feature>
<dbReference type="GO" id="GO:0005525">
    <property type="term" value="F:GTP binding"/>
    <property type="evidence" value="ECO:0007669"/>
    <property type="project" value="UniProtKB-UniRule"/>
</dbReference>
<dbReference type="GO" id="GO:0003924">
    <property type="term" value="F:GTPase activity"/>
    <property type="evidence" value="ECO:0007669"/>
    <property type="project" value="UniProtKB-UniRule"/>
</dbReference>
<dbReference type="GO" id="GO:0042802">
    <property type="term" value="F:identical protein binding"/>
    <property type="evidence" value="ECO:0007669"/>
    <property type="project" value="UniProtKB-ARBA"/>
</dbReference>
<dbReference type="CDD" id="cd04164">
    <property type="entry name" value="trmE"/>
    <property type="match status" value="1"/>
</dbReference>
<evidence type="ECO:0000256" key="8">
    <source>
        <dbReference type="ARBA" id="ARBA00022958"/>
    </source>
</evidence>
<dbReference type="GO" id="GO:0046872">
    <property type="term" value="F:metal ion binding"/>
    <property type="evidence" value="ECO:0007669"/>
    <property type="project" value="UniProtKB-KW"/>
</dbReference>
<dbReference type="SUPFAM" id="SSF116878">
    <property type="entry name" value="TrmE connector domain"/>
    <property type="match status" value="1"/>
</dbReference>
<dbReference type="InterPro" id="IPR027266">
    <property type="entry name" value="TrmE/GcvT-like"/>
</dbReference>
<dbReference type="GO" id="GO:0002098">
    <property type="term" value="P:tRNA wobble uridine modification"/>
    <property type="evidence" value="ECO:0007669"/>
    <property type="project" value="TreeGrafter"/>
</dbReference>
<protein>
    <recommendedName>
        <fullName evidence="10">tRNA modification GTPase MnmE</fullName>
        <ecNumber evidence="10">3.6.-.-</ecNumber>
    </recommendedName>
</protein>
<evidence type="ECO:0000256" key="6">
    <source>
        <dbReference type="ARBA" id="ARBA00022801"/>
    </source>
</evidence>
<reference evidence="13 14" key="1">
    <citation type="submission" date="2016-01" db="EMBL/GenBank/DDBJ databases">
        <title>Complete genome sequence of strain Lentibacillus amyloliquefaciens LAM0015T isolated from saline sediment.</title>
        <authorList>
            <person name="Wang J.-L."/>
            <person name="He M.-X."/>
        </authorList>
    </citation>
    <scope>NUCLEOTIDE SEQUENCE [LARGE SCALE GENOMIC DNA]</scope>
    <source>
        <strain evidence="13 14">LAM0015</strain>
    </source>
</reference>
<feature type="binding site" evidence="10">
    <location>
        <position position="254"/>
    </location>
    <ligand>
        <name>K(+)</name>
        <dbReference type="ChEBI" id="CHEBI:29103"/>
    </ligand>
</feature>
<dbReference type="Gene3D" id="3.30.1360.120">
    <property type="entry name" value="Probable tRNA modification gtpase trme, domain 1"/>
    <property type="match status" value="1"/>
</dbReference>
<feature type="binding site" evidence="10">
    <location>
        <position position="458"/>
    </location>
    <ligand>
        <name>(6S)-5-formyl-5,6,7,8-tetrahydrofolate</name>
        <dbReference type="ChEBI" id="CHEBI:57457"/>
    </ligand>
</feature>
<feature type="binding site" evidence="10">
    <location>
        <position position="249"/>
    </location>
    <ligand>
        <name>K(+)</name>
        <dbReference type="ChEBI" id="CHEBI:29103"/>
    </ligand>
</feature>
<dbReference type="Gene3D" id="3.40.50.300">
    <property type="entry name" value="P-loop containing nucleotide triphosphate hydrolases"/>
    <property type="match status" value="1"/>
</dbReference>
<dbReference type="Pfam" id="PF01926">
    <property type="entry name" value="MMR_HSR1"/>
    <property type="match status" value="1"/>
</dbReference>
<dbReference type="EC" id="3.6.-.-" evidence="10"/>
<accession>A0A0U4E9J2</accession>
<proteinExistence type="inferred from homology"/>
<dbReference type="InterPro" id="IPR027417">
    <property type="entry name" value="P-loop_NTPase"/>
</dbReference>
<evidence type="ECO:0000256" key="2">
    <source>
        <dbReference type="ARBA" id="ARBA00022490"/>
    </source>
</evidence>
<dbReference type="FunFam" id="3.40.50.300:FF:000494">
    <property type="entry name" value="tRNA modification GTPase MnmE"/>
    <property type="match status" value="1"/>
</dbReference>
<feature type="binding site" evidence="10">
    <location>
        <position position="230"/>
    </location>
    <ligand>
        <name>K(+)</name>
        <dbReference type="ChEBI" id="CHEBI:29103"/>
    </ligand>
</feature>
<name>A0A0U4E9J2_9BACI</name>
<comment type="similarity">
    <text evidence="1 10 11">Belongs to the TRAFAC class TrmE-Era-EngA-EngB-Septin-like GTPase superfamily. TrmE GTPase family.</text>
</comment>
<keyword evidence="8 10" id="KW-0630">Potassium</keyword>
<comment type="caution">
    <text evidence="10">Lacks conserved residue(s) required for the propagation of feature annotation.</text>
</comment>
<evidence type="ECO:0000256" key="1">
    <source>
        <dbReference type="ARBA" id="ARBA00011043"/>
    </source>
</evidence>
<dbReference type="InterPro" id="IPR027368">
    <property type="entry name" value="MnmE_dom2"/>
</dbReference>
<dbReference type="STRING" id="1472767.AOX59_13750"/>
<gene>
    <name evidence="10" type="primary">mnmE</name>
    <name evidence="10" type="synonym">trmE</name>
    <name evidence="13" type="ORF">AOX59_13750</name>
</gene>